<dbReference type="EMBL" id="JAQOSQ010000025">
    <property type="protein sequence ID" value="MDJ1185087.1"/>
    <property type="molecule type" value="Genomic_DNA"/>
</dbReference>
<dbReference type="RefSeq" id="WP_283759738.1">
    <property type="nucleotide sequence ID" value="NZ_JAQOSQ010000025.1"/>
</dbReference>
<evidence type="ECO:0000259" key="1">
    <source>
        <dbReference type="Pfam" id="PF13524"/>
    </source>
</evidence>
<feature type="domain" description="Spore protein YkvP/CgeB glycosyl transferase-like" evidence="1">
    <location>
        <begin position="168"/>
        <end position="296"/>
    </location>
</feature>
<evidence type="ECO:0000313" key="2">
    <source>
        <dbReference type="EMBL" id="MDJ1185087.1"/>
    </source>
</evidence>
<dbReference type="Pfam" id="PF13524">
    <property type="entry name" value="Glyco_trans_1_2"/>
    <property type="match status" value="1"/>
</dbReference>
<protein>
    <submittedName>
        <fullName evidence="2">Glycosyltransferase</fullName>
    </submittedName>
</protein>
<gene>
    <name evidence="2" type="ORF">PMH09_18015</name>
</gene>
<proteinExistence type="predicted"/>
<evidence type="ECO:0000313" key="3">
    <source>
        <dbReference type="Proteomes" id="UP001232992"/>
    </source>
</evidence>
<keyword evidence="3" id="KW-1185">Reference proteome</keyword>
<organism evidence="2 3">
    <name type="scientific">Roseofilum casamattae BLCC-M143</name>
    <dbReference type="NCBI Taxonomy" id="3022442"/>
    <lineage>
        <taxon>Bacteria</taxon>
        <taxon>Bacillati</taxon>
        <taxon>Cyanobacteriota</taxon>
        <taxon>Cyanophyceae</taxon>
        <taxon>Desertifilales</taxon>
        <taxon>Desertifilaceae</taxon>
        <taxon>Roseofilum</taxon>
        <taxon>Roseofilum casamattae</taxon>
    </lineage>
</organism>
<dbReference type="Proteomes" id="UP001232992">
    <property type="component" value="Unassembled WGS sequence"/>
</dbReference>
<name>A0ABT7C0V9_9CYAN</name>
<sequence>MNHKLKIGLRLFQINSIEGGQVQGDEIIARGWQKHLVQHDRVDSVYLYGPKGAIAEELDVLIHFNPFLDLQENTKNFLYLQNAFSKENYPGGTVGVFDEVKSKFSGYMFTSKKLMDSCADGAVIPFATEPDFFYHQFAEEYNCPVSFVGNNIRGPVVNLRYLEPALPFGLVMYGNMWAERLGDVCQGRLPMPDLPKLYSSCKINLNAHIEEHIELDTINLRIFDILACRGFIMSDYVQSIENNFGDSVVYTTGYEDMWAKLVRYLADPEERLRRSEEGQKNVLSNHTYANRVDTLMRYLDESL</sequence>
<comment type="caution">
    <text evidence="2">The sequence shown here is derived from an EMBL/GenBank/DDBJ whole genome shotgun (WGS) entry which is preliminary data.</text>
</comment>
<dbReference type="InterPro" id="IPR055259">
    <property type="entry name" value="YkvP/CgeB_Glyco_trans-like"/>
</dbReference>
<accession>A0ABT7C0V9</accession>
<reference evidence="2 3" key="1">
    <citation type="submission" date="2023-01" db="EMBL/GenBank/DDBJ databases">
        <title>Novel diversity within Roseofilum (Cyanobacteria; Desertifilaceae) from marine benthic mats with descriptions of four novel species.</title>
        <authorList>
            <person name="Wang Y."/>
            <person name="Berthold D.E."/>
            <person name="Hu J."/>
            <person name="Lefler F.W."/>
            <person name="Laughinghouse H.D. IV."/>
        </authorList>
    </citation>
    <scope>NUCLEOTIDE SEQUENCE [LARGE SCALE GENOMIC DNA]</scope>
    <source>
        <strain evidence="2 3">BLCC-M143</strain>
    </source>
</reference>